<dbReference type="PANTHER" id="PTHR18964">
    <property type="entry name" value="ROK (REPRESSOR, ORF, KINASE) FAMILY"/>
    <property type="match status" value="1"/>
</dbReference>
<dbReference type="InterPro" id="IPR036390">
    <property type="entry name" value="WH_DNA-bd_sf"/>
</dbReference>
<dbReference type="SUPFAM" id="SSF46785">
    <property type="entry name" value="Winged helix' DNA-binding domain"/>
    <property type="match status" value="1"/>
</dbReference>
<name>A0A1I1USB8_9BACT</name>
<evidence type="ECO:0000313" key="3">
    <source>
        <dbReference type="EMBL" id="SFD73485.1"/>
    </source>
</evidence>
<sequence>MNLNTVFRESDEVSNQSRQAKQKSKIIRTLSKSRNALTIPELQKQVRISPPTTIKLINELIEENLVREEGKKETENGRKPMLYSLNINRFYAVGVEIQFKRISVSLVRLDQKVIFEKQDQNFDLKNTSECLQDVITFIQDTIEESKVAKDNILGIGIGLTGRVNTITGESYNFFNFTEKPVGQYLSDIFQKRVIIDNDTHVMGLAEQVLGQAKDARNALVLNVSRGLGMTIIANKKLITGGMGFAGEFGHMQLENSDKLCICGKRGCLGMEVSGFALEENFKIAIQEGGTSLLLNDKSLDKIRYEDILTAANQGDGLSINLLQNMGEILGKTLGNIINLLNPEQIILGGKFAQAGHIFTDSIKTGINKTALPLPLKYVTIKNSLLGSESVCIGASAMIFKQHDLI</sequence>
<accession>A0A1I1USB8</accession>
<dbReference type="InterPro" id="IPR043129">
    <property type="entry name" value="ATPase_NBD"/>
</dbReference>
<organism evidence="3 4">
    <name type="scientific">Thermophagus xiamenensis</name>
    <dbReference type="NCBI Taxonomy" id="385682"/>
    <lineage>
        <taxon>Bacteria</taxon>
        <taxon>Pseudomonadati</taxon>
        <taxon>Bacteroidota</taxon>
        <taxon>Bacteroidia</taxon>
        <taxon>Marinilabiliales</taxon>
        <taxon>Marinilabiliaceae</taxon>
        <taxon>Thermophagus</taxon>
    </lineage>
</organism>
<dbReference type="AlphaFoldDB" id="A0A1I1USB8"/>
<evidence type="ECO:0000313" key="4">
    <source>
        <dbReference type="Proteomes" id="UP000181976"/>
    </source>
</evidence>
<dbReference type="SUPFAM" id="SSF53067">
    <property type="entry name" value="Actin-like ATPase domain"/>
    <property type="match status" value="1"/>
</dbReference>
<dbReference type="STRING" id="385682.SAMN05444380_101179"/>
<comment type="similarity">
    <text evidence="1">Belongs to the ROK (NagC/XylR) family.</text>
</comment>
<dbReference type="Proteomes" id="UP000181976">
    <property type="component" value="Unassembled WGS sequence"/>
</dbReference>
<dbReference type="RefSeq" id="WP_010526916.1">
    <property type="nucleotide sequence ID" value="NZ_AFSL01000023.1"/>
</dbReference>
<feature type="compositionally biased region" description="Polar residues" evidence="2">
    <location>
        <begin position="1"/>
        <end position="19"/>
    </location>
</feature>
<dbReference type="Gene3D" id="1.10.10.10">
    <property type="entry name" value="Winged helix-like DNA-binding domain superfamily/Winged helix DNA-binding domain"/>
    <property type="match status" value="1"/>
</dbReference>
<dbReference type="InterPro" id="IPR036388">
    <property type="entry name" value="WH-like_DNA-bd_sf"/>
</dbReference>
<dbReference type="GO" id="GO:0016301">
    <property type="term" value="F:kinase activity"/>
    <property type="evidence" value="ECO:0007669"/>
    <property type="project" value="UniProtKB-KW"/>
</dbReference>
<dbReference type="InterPro" id="IPR000600">
    <property type="entry name" value="ROK"/>
</dbReference>
<dbReference type="Pfam" id="PF00480">
    <property type="entry name" value="ROK"/>
    <property type="match status" value="1"/>
</dbReference>
<dbReference type="InParanoid" id="A0A1I1USB8"/>
<dbReference type="PANTHER" id="PTHR18964:SF149">
    <property type="entry name" value="BIFUNCTIONAL UDP-N-ACETYLGLUCOSAMINE 2-EPIMERASE_N-ACETYLMANNOSAMINE KINASE"/>
    <property type="match status" value="1"/>
</dbReference>
<dbReference type="eggNOG" id="COG1940">
    <property type="taxonomic scope" value="Bacteria"/>
</dbReference>
<keyword evidence="3" id="KW-0418">Kinase</keyword>
<dbReference type="Gene3D" id="3.30.420.40">
    <property type="match status" value="2"/>
</dbReference>
<dbReference type="EMBL" id="FONA01000001">
    <property type="protein sequence ID" value="SFD73485.1"/>
    <property type="molecule type" value="Genomic_DNA"/>
</dbReference>
<reference evidence="3 4" key="1">
    <citation type="submission" date="2016-10" db="EMBL/GenBank/DDBJ databases">
        <authorList>
            <person name="de Groot N.N."/>
        </authorList>
    </citation>
    <scope>NUCLEOTIDE SEQUENCE [LARGE SCALE GENOMIC DNA]</scope>
    <source>
        <strain evidence="3 4">DSM 19012</strain>
    </source>
</reference>
<evidence type="ECO:0000256" key="1">
    <source>
        <dbReference type="ARBA" id="ARBA00006479"/>
    </source>
</evidence>
<dbReference type="OrthoDB" id="9810372at2"/>
<gene>
    <name evidence="3" type="ORF">SAMN05444380_101179</name>
</gene>
<proteinExistence type="inferred from homology"/>
<keyword evidence="4" id="KW-1185">Reference proteome</keyword>
<feature type="region of interest" description="Disordered" evidence="2">
    <location>
        <begin position="1"/>
        <end position="25"/>
    </location>
</feature>
<keyword evidence="3" id="KW-0808">Transferase</keyword>
<protein>
    <submittedName>
        <fullName evidence="3">Sugar kinase of the NBD/HSP70 family, may contain an N-terminal HTH domain</fullName>
    </submittedName>
</protein>
<evidence type="ECO:0000256" key="2">
    <source>
        <dbReference type="SAM" id="MobiDB-lite"/>
    </source>
</evidence>